<protein>
    <submittedName>
        <fullName evidence="2">Uncharacterized protein</fullName>
    </submittedName>
</protein>
<evidence type="ECO:0000313" key="2">
    <source>
        <dbReference type="EMBL" id="KPJ13599.1"/>
    </source>
</evidence>
<dbReference type="Proteomes" id="UP000053240">
    <property type="component" value="Unassembled WGS sequence"/>
</dbReference>
<keyword evidence="3" id="KW-1185">Reference proteome</keyword>
<dbReference type="InParanoid" id="A0A194R7W4"/>
<organism evidence="2 3">
    <name type="scientific">Papilio machaon</name>
    <name type="common">Old World swallowtail butterfly</name>
    <dbReference type="NCBI Taxonomy" id="76193"/>
    <lineage>
        <taxon>Eukaryota</taxon>
        <taxon>Metazoa</taxon>
        <taxon>Ecdysozoa</taxon>
        <taxon>Arthropoda</taxon>
        <taxon>Hexapoda</taxon>
        <taxon>Insecta</taxon>
        <taxon>Pterygota</taxon>
        <taxon>Neoptera</taxon>
        <taxon>Endopterygota</taxon>
        <taxon>Lepidoptera</taxon>
        <taxon>Glossata</taxon>
        <taxon>Ditrysia</taxon>
        <taxon>Papilionoidea</taxon>
        <taxon>Papilionidae</taxon>
        <taxon>Papilioninae</taxon>
        <taxon>Papilio</taxon>
    </lineage>
</organism>
<evidence type="ECO:0000313" key="3">
    <source>
        <dbReference type="Proteomes" id="UP000053240"/>
    </source>
</evidence>
<evidence type="ECO:0000256" key="1">
    <source>
        <dbReference type="SAM" id="MobiDB-lite"/>
    </source>
</evidence>
<feature type="region of interest" description="Disordered" evidence="1">
    <location>
        <begin position="21"/>
        <end position="60"/>
    </location>
</feature>
<feature type="compositionally biased region" description="Low complexity" evidence="1">
    <location>
        <begin position="41"/>
        <end position="60"/>
    </location>
</feature>
<name>A0A194R7W4_PAPMA</name>
<reference evidence="2 3" key="1">
    <citation type="journal article" date="2015" name="Nat. Commun.">
        <title>Outbred genome sequencing and CRISPR/Cas9 gene editing in butterflies.</title>
        <authorList>
            <person name="Li X."/>
            <person name="Fan D."/>
            <person name="Zhang W."/>
            <person name="Liu G."/>
            <person name="Zhang L."/>
            <person name="Zhao L."/>
            <person name="Fang X."/>
            <person name="Chen L."/>
            <person name="Dong Y."/>
            <person name="Chen Y."/>
            <person name="Ding Y."/>
            <person name="Zhao R."/>
            <person name="Feng M."/>
            <person name="Zhu Y."/>
            <person name="Feng Y."/>
            <person name="Jiang X."/>
            <person name="Zhu D."/>
            <person name="Xiang H."/>
            <person name="Feng X."/>
            <person name="Li S."/>
            <person name="Wang J."/>
            <person name="Zhang G."/>
            <person name="Kronforst M.R."/>
            <person name="Wang W."/>
        </authorList>
    </citation>
    <scope>NUCLEOTIDE SEQUENCE [LARGE SCALE GENOMIC DNA]</scope>
    <source>
        <strain evidence="2">Ya'a_city_454_Pm</strain>
        <tissue evidence="2">Whole body</tissue>
    </source>
</reference>
<proteinExistence type="predicted"/>
<dbReference type="EMBL" id="KQ460615">
    <property type="protein sequence ID" value="KPJ13599.1"/>
    <property type="molecule type" value="Genomic_DNA"/>
</dbReference>
<sequence>MEEELKRQIEDLKRQLKDISGGDVANNLNYPPLAPDSRLTAPSGARGRSGAWGRDAVFEQ</sequence>
<dbReference type="AlphaFoldDB" id="A0A194R7W4"/>
<gene>
    <name evidence="2" type="ORF">RR48_10783</name>
</gene>
<accession>A0A194R7W4</accession>